<dbReference type="InterPro" id="IPR001173">
    <property type="entry name" value="Glyco_trans_2-like"/>
</dbReference>
<dbReference type="InterPro" id="IPR050834">
    <property type="entry name" value="Glycosyltransf_2"/>
</dbReference>
<evidence type="ECO:0000313" key="2">
    <source>
        <dbReference type="EMBL" id="TRL43001.1"/>
    </source>
</evidence>
<name>A0A549TID1_9HYPH</name>
<dbReference type="PANTHER" id="PTHR43685">
    <property type="entry name" value="GLYCOSYLTRANSFERASE"/>
    <property type="match status" value="1"/>
</dbReference>
<protein>
    <submittedName>
        <fullName evidence="2">Glycosyltransferase</fullName>
    </submittedName>
</protein>
<comment type="caution">
    <text evidence="2">The sequence shown here is derived from an EMBL/GenBank/DDBJ whole genome shotgun (WGS) entry which is preliminary data.</text>
</comment>
<feature type="domain" description="Glycosyltransferase 2-like" evidence="1">
    <location>
        <begin position="5"/>
        <end position="119"/>
    </location>
</feature>
<dbReference type="CDD" id="cd00761">
    <property type="entry name" value="Glyco_tranf_GTA_type"/>
    <property type="match status" value="1"/>
</dbReference>
<accession>A0A549TID1</accession>
<evidence type="ECO:0000313" key="3">
    <source>
        <dbReference type="Proteomes" id="UP000316801"/>
    </source>
</evidence>
<proteinExistence type="predicted"/>
<keyword evidence="2" id="KW-0808">Transferase</keyword>
<gene>
    <name evidence="2" type="ORF">FNA46_00890</name>
</gene>
<evidence type="ECO:0000259" key="1">
    <source>
        <dbReference type="Pfam" id="PF00535"/>
    </source>
</evidence>
<dbReference type="InterPro" id="IPR029044">
    <property type="entry name" value="Nucleotide-diphossugar_trans"/>
</dbReference>
<dbReference type="Proteomes" id="UP000316801">
    <property type="component" value="Unassembled WGS sequence"/>
</dbReference>
<reference evidence="2 3" key="1">
    <citation type="submission" date="2019-07" db="EMBL/GenBank/DDBJ databases">
        <title>Ln-dependent methylotrophs.</title>
        <authorList>
            <person name="Tani A."/>
        </authorList>
    </citation>
    <scope>NUCLEOTIDE SEQUENCE [LARGE SCALE GENOMIC DNA]</scope>
    <source>
        <strain evidence="2 3">SM12</strain>
    </source>
</reference>
<dbReference type="RefSeq" id="WP_142880448.1">
    <property type="nucleotide sequence ID" value="NZ_VJMG01000003.1"/>
</dbReference>
<dbReference type="PANTHER" id="PTHR43685:SF2">
    <property type="entry name" value="GLYCOSYLTRANSFERASE 2-LIKE DOMAIN-CONTAINING PROTEIN"/>
    <property type="match status" value="1"/>
</dbReference>
<dbReference type="EMBL" id="VJMG01000003">
    <property type="protein sequence ID" value="TRL43001.1"/>
    <property type="molecule type" value="Genomic_DNA"/>
</dbReference>
<dbReference type="Gene3D" id="3.90.550.10">
    <property type="entry name" value="Spore Coat Polysaccharide Biosynthesis Protein SpsA, Chain A"/>
    <property type="match status" value="1"/>
</dbReference>
<sequence>MSATSVIIPAYNAAQKLDRTLNAVLSNASVLEAIVVDDCSADATADVAAAWAARTPRVRLIRQPANGGAGVARTTGLHAAIGHYLYFLDADDLLLPGAIDTATQAIAQSGVDVLAFRYGLVDNAHSPVRPMQPIDTNIWSMLCGSAPFRTMSLDEGGRILTTVNYPWNKIIDAGLYRSNGLCFSGTRVHNDVYAHWHIYLHARRIGLLNQHLINHVEASGSAQLSHNFTRQRFDIFQALDEVEALFAARPDLRARHYVWFLAFKLDILNWISLNLQPGLHAEFLTRVEQNLAVYGDDDYLAAYLQDKQTAVLSLYLRHDAAGLLPAPRAAA</sequence>
<dbReference type="Pfam" id="PF00535">
    <property type="entry name" value="Glycos_transf_2"/>
    <property type="match status" value="1"/>
</dbReference>
<organism evidence="2 3">
    <name type="scientific">Rhizobium straminoryzae</name>
    <dbReference type="NCBI Taxonomy" id="1387186"/>
    <lineage>
        <taxon>Bacteria</taxon>
        <taxon>Pseudomonadati</taxon>
        <taxon>Pseudomonadota</taxon>
        <taxon>Alphaproteobacteria</taxon>
        <taxon>Hyphomicrobiales</taxon>
        <taxon>Rhizobiaceae</taxon>
        <taxon>Rhizobium/Agrobacterium group</taxon>
        <taxon>Rhizobium</taxon>
    </lineage>
</organism>
<keyword evidence="3" id="KW-1185">Reference proteome</keyword>
<dbReference type="SUPFAM" id="SSF53448">
    <property type="entry name" value="Nucleotide-diphospho-sugar transferases"/>
    <property type="match status" value="1"/>
</dbReference>
<dbReference type="AlphaFoldDB" id="A0A549TID1"/>
<dbReference type="GO" id="GO:0016740">
    <property type="term" value="F:transferase activity"/>
    <property type="evidence" value="ECO:0007669"/>
    <property type="project" value="UniProtKB-KW"/>
</dbReference>